<keyword evidence="5" id="KW-1185">Reference proteome</keyword>
<keyword evidence="1 2" id="KW-0238">DNA-binding</keyword>
<evidence type="ECO:0000256" key="2">
    <source>
        <dbReference type="PROSITE-ProRule" id="PRU00335"/>
    </source>
</evidence>
<dbReference type="InterPro" id="IPR050109">
    <property type="entry name" value="HTH-type_TetR-like_transc_reg"/>
</dbReference>
<evidence type="ECO:0000313" key="5">
    <source>
        <dbReference type="Proteomes" id="UP000630353"/>
    </source>
</evidence>
<dbReference type="Pfam" id="PF00440">
    <property type="entry name" value="TetR_N"/>
    <property type="match status" value="1"/>
</dbReference>
<dbReference type="SUPFAM" id="SSF46689">
    <property type="entry name" value="Homeodomain-like"/>
    <property type="match status" value="1"/>
</dbReference>
<dbReference type="InterPro" id="IPR039536">
    <property type="entry name" value="TetR_C_Proteobacteria"/>
</dbReference>
<dbReference type="InterPro" id="IPR001647">
    <property type="entry name" value="HTH_TetR"/>
</dbReference>
<dbReference type="PANTHER" id="PTHR30055:SF146">
    <property type="entry name" value="HTH-TYPE TRANSCRIPTIONAL DUAL REGULATOR CECR"/>
    <property type="match status" value="1"/>
</dbReference>
<dbReference type="Proteomes" id="UP000630353">
    <property type="component" value="Unassembled WGS sequence"/>
</dbReference>
<feature type="domain" description="HTH tetR-type" evidence="3">
    <location>
        <begin position="7"/>
        <end position="67"/>
    </location>
</feature>
<sequence>MKAETRERRRNEILDAALAVLAERGYRDANMLEVARRAAASKETLYAWFGDKQGLFDALIRRNAAMVGTVVDRHLDGGLPIESALVDFGEALLGLLLGDDAVAINRAAVSEAASDPTLARTLASAGRDAVLPGFVRLLRRHAEQNRLSFADPDRAAEDFLGLLLGDAQVRRLLGVAPAPSAAEVAVRAARATRGFLRLYGSSEAKSG</sequence>
<dbReference type="AlphaFoldDB" id="A0A918XR27"/>
<accession>A0A918XR27</accession>
<reference evidence="4" key="2">
    <citation type="submission" date="2020-09" db="EMBL/GenBank/DDBJ databases">
        <authorList>
            <person name="Sun Q."/>
            <person name="Kim S."/>
        </authorList>
    </citation>
    <scope>NUCLEOTIDE SEQUENCE</scope>
    <source>
        <strain evidence="4">KCTC 42651</strain>
    </source>
</reference>
<proteinExistence type="predicted"/>
<protein>
    <submittedName>
        <fullName evidence="4">TetR family transcriptional regulator</fullName>
    </submittedName>
</protein>
<dbReference type="RefSeq" id="WP_189988293.1">
    <property type="nucleotide sequence ID" value="NZ_BMZS01000003.1"/>
</dbReference>
<dbReference type="GO" id="GO:0000976">
    <property type="term" value="F:transcription cis-regulatory region binding"/>
    <property type="evidence" value="ECO:0007669"/>
    <property type="project" value="TreeGrafter"/>
</dbReference>
<dbReference type="Gene3D" id="1.10.357.10">
    <property type="entry name" value="Tetracycline Repressor, domain 2"/>
    <property type="match status" value="1"/>
</dbReference>
<gene>
    <name evidence="4" type="ORF">GCM10017083_14640</name>
</gene>
<dbReference type="PRINTS" id="PR00455">
    <property type="entry name" value="HTHTETR"/>
</dbReference>
<dbReference type="Gene3D" id="1.10.10.60">
    <property type="entry name" value="Homeodomain-like"/>
    <property type="match status" value="1"/>
</dbReference>
<dbReference type="Pfam" id="PF14246">
    <property type="entry name" value="TetR_C_7"/>
    <property type="match status" value="1"/>
</dbReference>
<evidence type="ECO:0000259" key="3">
    <source>
        <dbReference type="PROSITE" id="PS50977"/>
    </source>
</evidence>
<organism evidence="4 5">
    <name type="scientific">Thalassobaculum fulvum</name>
    <dbReference type="NCBI Taxonomy" id="1633335"/>
    <lineage>
        <taxon>Bacteria</taxon>
        <taxon>Pseudomonadati</taxon>
        <taxon>Pseudomonadota</taxon>
        <taxon>Alphaproteobacteria</taxon>
        <taxon>Rhodospirillales</taxon>
        <taxon>Thalassobaculaceae</taxon>
        <taxon>Thalassobaculum</taxon>
    </lineage>
</organism>
<dbReference type="GO" id="GO:0003700">
    <property type="term" value="F:DNA-binding transcription factor activity"/>
    <property type="evidence" value="ECO:0007669"/>
    <property type="project" value="TreeGrafter"/>
</dbReference>
<evidence type="ECO:0000256" key="1">
    <source>
        <dbReference type="ARBA" id="ARBA00023125"/>
    </source>
</evidence>
<dbReference type="InterPro" id="IPR009057">
    <property type="entry name" value="Homeodomain-like_sf"/>
</dbReference>
<feature type="DNA-binding region" description="H-T-H motif" evidence="2">
    <location>
        <begin position="30"/>
        <end position="49"/>
    </location>
</feature>
<evidence type="ECO:0000313" key="4">
    <source>
        <dbReference type="EMBL" id="GHD45979.1"/>
    </source>
</evidence>
<dbReference type="PROSITE" id="PS50977">
    <property type="entry name" value="HTH_TETR_2"/>
    <property type="match status" value="1"/>
</dbReference>
<reference evidence="4" key="1">
    <citation type="journal article" date="2014" name="Int. J. Syst. Evol. Microbiol.">
        <title>Complete genome sequence of Corynebacterium casei LMG S-19264T (=DSM 44701T), isolated from a smear-ripened cheese.</title>
        <authorList>
            <consortium name="US DOE Joint Genome Institute (JGI-PGF)"/>
            <person name="Walter F."/>
            <person name="Albersmeier A."/>
            <person name="Kalinowski J."/>
            <person name="Ruckert C."/>
        </authorList>
    </citation>
    <scope>NUCLEOTIDE SEQUENCE</scope>
    <source>
        <strain evidence="4">KCTC 42651</strain>
    </source>
</reference>
<dbReference type="PANTHER" id="PTHR30055">
    <property type="entry name" value="HTH-TYPE TRANSCRIPTIONAL REGULATOR RUTR"/>
    <property type="match status" value="1"/>
</dbReference>
<name>A0A918XR27_9PROT</name>
<dbReference type="EMBL" id="BMZS01000003">
    <property type="protein sequence ID" value="GHD45979.1"/>
    <property type="molecule type" value="Genomic_DNA"/>
</dbReference>
<comment type="caution">
    <text evidence="4">The sequence shown here is derived from an EMBL/GenBank/DDBJ whole genome shotgun (WGS) entry which is preliminary data.</text>
</comment>